<dbReference type="OrthoDB" id="1080223at2"/>
<reference evidence="3" key="1">
    <citation type="submission" date="2016-01" db="EMBL/GenBank/DDBJ databases">
        <authorList>
            <person name="Mitreva M."/>
            <person name="Pepin K.H."/>
            <person name="Mihindukulasuriya K.A."/>
            <person name="Fulton R."/>
            <person name="Fronick C."/>
            <person name="O'Laughlin M."/>
            <person name="Miner T."/>
            <person name="Herter B."/>
            <person name="Rosa B.A."/>
            <person name="Cordes M."/>
            <person name="Tomlinson C."/>
            <person name="Wollam A."/>
            <person name="Palsikar V.B."/>
            <person name="Mardis E.R."/>
            <person name="Wilson R.K."/>
        </authorList>
    </citation>
    <scope>NUCLEOTIDE SEQUENCE [LARGE SCALE GENOMIC DNA]</scope>
    <source>
        <strain evidence="3">MJR7716</strain>
    </source>
</reference>
<feature type="transmembrane region" description="Helical" evidence="1">
    <location>
        <begin position="43"/>
        <end position="63"/>
    </location>
</feature>
<comment type="caution">
    <text evidence="2">The sequence shown here is derived from an EMBL/GenBank/DDBJ whole genome shotgun (WGS) entry which is preliminary data.</text>
</comment>
<feature type="transmembrane region" description="Helical" evidence="1">
    <location>
        <begin position="84"/>
        <end position="102"/>
    </location>
</feature>
<dbReference type="AlphaFoldDB" id="A0A133PWB6"/>
<organism evidence="2 3">
    <name type="scientific">Prevotella corporis</name>
    <dbReference type="NCBI Taxonomy" id="28128"/>
    <lineage>
        <taxon>Bacteria</taxon>
        <taxon>Pseudomonadati</taxon>
        <taxon>Bacteroidota</taxon>
        <taxon>Bacteroidia</taxon>
        <taxon>Bacteroidales</taxon>
        <taxon>Prevotellaceae</taxon>
        <taxon>Prevotella</taxon>
    </lineage>
</organism>
<dbReference type="EMBL" id="LRQG01000216">
    <property type="protein sequence ID" value="KXA33736.1"/>
    <property type="molecule type" value="Genomic_DNA"/>
</dbReference>
<keyword evidence="1" id="KW-1133">Transmembrane helix</keyword>
<dbReference type="STRING" id="28128.HMPREF3226_02313"/>
<keyword evidence="1" id="KW-0812">Transmembrane</keyword>
<feature type="transmembrane region" description="Helical" evidence="1">
    <location>
        <begin position="18"/>
        <end position="37"/>
    </location>
</feature>
<sequence length="138" mass="15582">MVLETTAIEKIEHDYFKVSLWIVAGLTLLGLLVSRVLMYSNLVVPLVISAVFSLVSSYMYGKAWKYFAKNSASSLGKFYMGGSMLRMVLAAIVALIGAVVYRTDHEKVLTFVLVFAIFYLAIMIFESIYFIRVEKNNK</sequence>
<dbReference type="RefSeq" id="WP_028902032.1">
    <property type="nucleotide sequence ID" value="NZ_BAAAXP010000020.1"/>
</dbReference>
<keyword evidence="3" id="KW-1185">Reference proteome</keyword>
<gene>
    <name evidence="2" type="ORF">HMPREF3226_02313</name>
</gene>
<evidence type="ECO:0000313" key="2">
    <source>
        <dbReference type="EMBL" id="KXA33736.1"/>
    </source>
</evidence>
<dbReference type="Proteomes" id="UP000070533">
    <property type="component" value="Unassembled WGS sequence"/>
</dbReference>
<evidence type="ECO:0000256" key="1">
    <source>
        <dbReference type="SAM" id="Phobius"/>
    </source>
</evidence>
<keyword evidence="1" id="KW-0472">Membrane</keyword>
<proteinExistence type="predicted"/>
<accession>A0A133PWB6</accession>
<name>A0A133PWB6_9BACT</name>
<evidence type="ECO:0000313" key="3">
    <source>
        <dbReference type="Proteomes" id="UP000070533"/>
    </source>
</evidence>
<protein>
    <submittedName>
        <fullName evidence="2">Uncharacterized protein</fullName>
    </submittedName>
</protein>
<dbReference type="PATRIC" id="fig|28128.5.peg.2386"/>
<feature type="transmembrane region" description="Helical" evidence="1">
    <location>
        <begin position="108"/>
        <end position="131"/>
    </location>
</feature>